<dbReference type="EC" id="3.2.1.25" evidence="3"/>
<evidence type="ECO:0000256" key="1">
    <source>
        <dbReference type="ARBA" id="ARBA00000829"/>
    </source>
</evidence>
<dbReference type="InterPro" id="IPR050887">
    <property type="entry name" value="Beta-mannosidase_GH2"/>
</dbReference>
<dbReference type="SUPFAM" id="SSF49303">
    <property type="entry name" value="beta-Galactosidase/glucuronidase domain"/>
    <property type="match status" value="1"/>
</dbReference>
<dbReference type="PANTHER" id="PTHR43730:SF1">
    <property type="entry name" value="BETA-MANNOSIDASE"/>
    <property type="match status" value="1"/>
</dbReference>
<feature type="domain" description="Glycoside hydrolase family 2 immunoglobulin-like beta-sandwich" evidence="10">
    <location>
        <begin position="206"/>
        <end position="320"/>
    </location>
</feature>
<accession>A0A6V8QJX7</accession>
<dbReference type="AlphaFoldDB" id="A0A6V8QJX7"/>
<dbReference type="Proteomes" id="UP000543224">
    <property type="component" value="Unassembled WGS sequence"/>
</dbReference>
<keyword evidence="5" id="KW-0378">Hydrolase</keyword>
<dbReference type="InterPro" id="IPR017853">
    <property type="entry name" value="GH"/>
</dbReference>
<evidence type="ECO:0000256" key="9">
    <source>
        <dbReference type="ARBA" id="ARBA00041614"/>
    </source>
</evidence>
<dbReference type="Gene3D" id="2.60.40.10">
    <property type="entry name" value="Immunoglobulins"/>
    <property type="match status" value="1"/>
</dbReference>
<evidence type="ECO:0000256" key="3">
    <source>
        <dbReference type="ARBA" id="ARBA00012754"/>
    </source>
</evidence>
<organism evidence="14 15">
    <name type="scientific">Candidatus Hakubella thermalkaliphila</name>
    <dbReference type="NCBI Taxonomy" id="2754717"/>
    <lineage>
        <taxon>Bacteria</taxon>
        <taxon>Bacillati</taxon>
        <taxon>Actinomycetota</taxon>
        <taxon>Actinomycetota incertae sedis</taxon>
        <taxon>Candidatus Hakubellales</taxon>
        <taxon>Candidatus Hakubellaceae</taxon>
        <taxon>Candidatus Hakubella</taxon>
    </lineage>
</organism>
<evidence type="ECO:0000259" key="12">
    <source>
        <dbReference type="Pfam" id="PF17786"/>
    </source>
</evidence>
<comment type="caution">
    <text evidence="14">The sequence shown here is derived from an EMBL/GenBank/DDBJ whole genome shotgun (WGS) entry which is preliminary data.</text>
</comment>
<dbReference type="InterPro" id="IPR006103">
    <property type="entry name" value="Glyco_hydro_2_cat"/>
</dbReference>
<dbReference type="Pfam" id="PF00703">
    <property type="entry name" value="Glyco_hydro_2"/>
    <property type="match status" value="1"/>
</dbReference>
<evidence type="ECO:0000256" key="7">
    <source>
        <dbReference type="ARBA" id="ARBA00038429"/>
    </source>
</evidence>
<dbReference type="InterPro" id="IPR006101">
    <property type="entry name" value="Glyco_hydro_2"/>
</dbReference>
<dbReference type="InterPro" id="IPR013783">
    <property type="entry name" value="Ig-like_fold"/>
</dbReference>
<proteinExistence type="inferred from homology"/>
<dbReference type="Gene3D" id="2.60.120.260">
    <property type="entry name" value="Galactose-binding domain-like"/>
    <property type="match status" value="1"/>
</dbReference>
<evidence type="ECO:0000256" key="2">
    <source>
        <dbReference type="ARBA" id="ARBA00004740"/>
    </source>
</evidence>
<dbReference type="SUPFAM" id="SSF51445">
    <property type="entry name" value="(Trans)glycosidases"/>
    <property type="match status" value="1"/>
</dbReference>
<evidence type="ECO:0000256" key="5">
    <source>
        <dbReference type="ARBA" id="ARBA00022801"/>
    </source>
</evidence>
<dbReference type="Pfam" id="PF22666">
    <property type="entry name" value="Glyco_hydro_2_N2"/>
    <property type="match status" value="1"/>
</dbReference>
<feature type="domain" description="Glycoside hydrolase family 2 catalytic" evidence="11">
    <location>
        <begin position="330"/>
        <end position="490"/>
    </location>
</feature>
<dbReference type="InterPro" id="IPR041447">
    <property type="entry name" value="Mannosidase_ig"/>
</dbReference>
<keyword evidence="4" id="KW-0732">Signal</keyword>
<feature type="domain" description="Beta-mannosidase-like galactose-binding" evidence="13">
    <location>
        <begin position="82"/>
        <end position="163"/>
    </location>
</feature>
<feature type="domain" description="Mannosidase Ig/CBM-like" evidence="12">
    <location>
        <begin position="655"/>
        <end position="728"/>
    </location>
</feature>
<comment type="similarity">
    <text evidence="7">Belongs to the glycosyl hydrolase 2 family. Beta-mannosidase B subfamily.</text>
</comment>
<evidence type="ECO:0000259" key="10">
    <source>
        <dbReference type="Pfam" id="PF00703"/>
    </source>
</evidence>
<dbReference type="PRINTS" id="PR00132">
    <property type="entry name" value="GLHYDRLASE2"/>
</dbReference>
<dbReference type="InterPro" id="IPR036156">
    <property type="entry name" value="Beta-gal/glucu_dom_sf"/>
</dbReference>
<dbReference type="PANTHER" id="PTHR43730">
    <property type="entry name" value="BETA-MANNOSIDASE"/>
    <property type="match status" value="1"/>
</dbReference>
<protein>
    <recommendedName>
        <fullName evidence="8">Beta-mannosidase B</fullName>
        <ecNumber evidence="3">3.2.1.25</ecNumber>
    </recommendedName>
    <alternativeName>
        <fullName evidence="9">Mannanase B</fullName>
    </alternativeName>
</protein>
<keyword evidence="6" id="KW-0326">Glycosidase</keyword>
<reference evidence="14 15" key="1">
    <citation type="journal article" date="2020" name="Front. Microbiol.">
        <title>Single-cell genomics of novel Actinobacteria with the Wood-Ljungdahl pathway discovered in a serpentinizing system.</title>
        <authorList>
            <person name="Merino N."/>
            <person name="Kawai M."/>
            <person name="Boyd E.S."/>
            <person name="Colman D.R."/>
            <person name="McGlynn S.E."/>
            <person name="Nealson K.H."/>
            <person name="Kurokawa K."/>
            <person name="Hongoh Y."/>
        </authorList>
    </citation>
    <scope>NUCLEOTIDE SEQUENCE [LARGE SCALE GENOMIC DNA]</scope>
    <source>
        <strain evidence="14 15">S25</strain>
    </source>
</reference>
<dbReference type="Pfam" id="PF17786">
    <property type="entry name" value="Mannosidase_ig"/>
    <property type="match status" value="1"/>
</dbReference>
<gene>
    <name evidence="14" type="ORF">HKBW3S25_00590</name>
</gene>
<dbReference type="InterPro" id="IPR054593">
    <property type="entry name" value="Beta-mannosidase-like_N2"/>
</dbReference>
<evidence type="ECO:0000259" key="13">
    <source>
        <dbReference type="Pfam" id="PF22666"/>
    </source>
</evidence>
<dbReference type="SUPFAM" id="SSF49785">
    <property type="entry name" value="Galactose-binding domain-like"/>
    <property type="match status" value="1"/>
</dbReference>
<evidence type="ECO:0000313" key="14">
    <source>
        <dbReference type="EMBL" id="GFP25140.1"/>
    </source>
</evidence>
<dbReference type="EMBL" id="BLRX01000043">
    <property type="protein sequence ID" value="GFP25140.1"/>
    <property type="molecule type" value="Genomic_DNA"/>
</dbReference>
<evidence type="ECO:0000259" key="11">
    <source>
        <dbReference type="Pfam" id="PF02836"/>
    </source>
</evidence>
<evidence type="ECO:0000256" key="4">
    <source>
        <dbReference type="ARBA" id="ARBA00022729"/>
    </source>
</evidence>
<dbReference type="GO" id="GO:0004567">
    <property type="term" value="F:beta-mannosidase activity"/>
    <property type="evidence" value="ECO:0007669"/>
    <property type="project" value="UniProtKB-EC"/>
</dbReference>
<dbReference type="InterPro" id="IPR006102">
    <property type="entry name" value="Ig-like_GH2"/>
</dbReference>
<dbReference type="Pfam" id="PF02836">
    <property type="entry name" value="Glyco_hydro_2_C"/>
    <property type="match status" value="1"/>
</dbReference>
<dbReference type="Gene3D" id="3.20.20.80">
    <property type="entry name" value="Glycosidases"/>
    <property type="match status" value="1"/>
</dbReference>
<comment type="pathway">
    <text evidence="2">Glycan metabolism; N-glycan degradation.</text>
</comment>
<comment type="catalytic activity">
    <reaction evidence="1">
        <text>Hydrolysis of terminal, non-reducing beta-D-mannose residues in beta-D-mannosides.</text>
        <dbReference type="EC" id="3.2.1.25"/>
    </reaction>
</comment>
<name>A0A6V8QJX7_9ACTN</name>
<evidence type="ECO:0000313" key="15">
    <source>
        <dbReference type="Proteomes" id="UP000543224"/>
    </source>
</evidence>
<evidence type="ECO:0000256" key="8">
    <source>
        <dbReference type="ARBA" id="ARBA00041069"/>
    </source>
</evidence>
<sequence>MCSQFGSLKGDKPPIQNLQRIDLGGRWKYILDPDDVGIREKYFILSSYEEFPEMRIPSNWFLNGADSYPERGQEIDYSGVMWFQREFEVPERLKGNLIELVFRGVDYFTEVWLNGQNLGSHEGYFQLFSFNVSSLLDYHGPNNLVVRVESPREGSEDEWYMHKRLIKGIFGHHDARPGGAWGAGGQEYNTGGIWNDVFLESSGLIKIKGLKLISRLAGDHKSAHIEVRMLVFNYLREGREVRFDLAVRPYNFSGEKLKMSFCHSLIPGQNEVRMEFSIQDPKLWWTWDRGHPNLYLLEVEVKDEESQEIFHGEEELFGVRSIRVDERDYSWYLNGERIFPRGTNYISSQWLSEMSQQRFDRDLDMMREANLNAVRVHAHVEPKEFYCSADRYGLLVWQDFPLQWGYTNDEEFSCRAVRQLEDMIELLYNHPSIAVWCIHNESPWDAPWMAERTRNYDSGQNLLLDRRLYYRALKLDRTRYVHMNSGTGDSHVYPGWYYGSYRDFSDLPGAPFPTEFGCQALPEVESLKRFILPESLWPVEGKNSAIWEFHNLQIRELFQIAKIKGNSIEELAQNSQKYQAQLLKYAIERYRLAKYEKISGLFQFMFSDCWPSVTWSVVDYYRKPKEGYWALRNAFQPVLPVAVAENSSNNSVYARIYVVNDLSRDVQGLLKWRLEGNQGVLSEGQERVCIPKDSSKEYLKIKLPSHFSQGENRLVLALYDSKEVLIAENYPKIELETS</sequence>
<dbReference type="GO" id="GO:0006516">
    <property type="term" value="P:glycoprotein catabolic process"/>
    <property type="evidence" value="ECO:0007669"/>
    <property type="project" value="TreeGrafter"/>
</dbReference>
<dbReference type="InterPro" id="IPR008979">
    <property type="entry name" value="Galactose-bd-like_sf"/>
</dbReference>
<evidence type="ECO:0000256" key="6">
    <source>
        <dbReference type="ARBA" id="ARBA00023295"/>
    </source>
</evidence>
<dbReference type="GO" id="GO:0005975">
    <property type="term" value="P:carbohydrate metabolic process"/>
    <property type="evidence" value="ECO:0007669"/>
    <property type="project" value="InterPro"/>
</dbReference>